<evidence type="ECO:0000313" key="2">
    <source>
        <dbReference type="EMBL" id="MDI7920865.1"/>
    </source>
</evidence>
<comment type="caution">
    <text evidence="2">The sequence shown here is derived from an EMBL/GenBank/DDBJ whole genome shotgun (WGS) entry which is preliminary data.</text>
</comment>
<reference evidence="2" key="1">
    <citation type="submission" date="2022-03" db="EMBL/GenBank/DDBJ databases">
        <title>Fererhizobium litorale gen. nov., sp. nov., isolated from sandy sediments of the Sea of Japan seashore.</title>
        <authorList>
            <person name="Romanenko L."/>
            <person name="Kurilenko V."/>
            <person name="Otstavnykh N."/>
            <person name="Svetashev V."/>
            <person name="Tekutyeva L."/>
            <person name="Isaeva M."/>
            <person name="Mikhailov V."/>
        </authorList>
    </citation>
    <scope>NUCLEOTIDE SEQUENCE</scope>
    <source>
        <strain evidence="2">KMM 9576</strain>
    </source>
</reference>
<sequence>MNADIWTRSARPIADRPDAAIQDLGEASLTIAHKTIVKPRQSIGSLATVTVVIPCYNYARYLPQAISSALAQEGVIVDVVVVDDASTDESFEVATAFADCDTRVRVLQHTTNSGPVDTFNDGLAVAEGEFLVRLDADDLLTPGSLRRAIDVMRSFPSIGLVYGHPIHFDGNRLPSPRTVPTHWTMWPGREWLADRCESGYNVITSPEVLMRRSIVDQVGGQKALAHTHDMEMWLRLSAFSDVAYINGVDQAWHREHSRSLSATEVDSLRDFQERRAAFEVLFDGPVGNLYEAAQLRAAATHALATYCVEASCRCYDHIDVNLERVELFSQYARELIPDVTQIPGWQGLQWRMAVGAGAAAYHPVFVLERLRRGLATRWRKLRWHRQGY</sequence>
<evidence type="ECO:0000313" key="3">
    <source>
        <dbReference type="Proteomes" id="UP001161580"/>
    </source>
</evidence>
<dbReference type="RefSeq" id="WP_311785025.1">
    <property type="nucleotide sequence ID" value="NZ_JALDYY010000001.1"/>
</dbReference>
<dbReference type="PANTHER" id="PTHR43685">
    <property type="entry name" value="GLYCOSYLTRANSFERASE"/>
    <property type="match status" value="1"/>
</dbReference>
<evidence type="ECO:0000259" key="1">
    <source>
        <dbReference type="Pfam" id="PF00535"/>
    </source>
</evidence>
<gene>
    <name evidence="2" type="ORF">MRS75_02060</name>
</gene>
<feature type="domain" description="Glycosyltransferase 2-like" evidence="1">
    <location>
        <begin position="50"/>
        <end position="217"/>
    </location>
</feature>
<dbReference type="EMBL" id="JALDYZ010000001">
    <property type="protein sequence ID" value="MDI7920865.1"/>
    <property type="molecule type" value="Genomic_DNA"/>
</dbReference>
<name>A0AAE3QBK6_9HYPH</name>
<keyword evidence="3" id="KW-1185">Reference proteome</keyword>
<dbReference type="Gene3D" id="3.90.550.10">
    <property type="entry name" value="Spore Coat Polysaccharide Biosynthesis Protein SpsA, Chain A"/>
    <property type="match status" value="1"/>
</dbReference>
<dbReference type="PANTHER" id="PTHR43685:SF2">
    <property type="entry name" value="GLYCOSYLTRANSFERASE 2-LIKE DOMAIN-CONTAINING PROTEIN"/>
    <property type="match status" value="1"/>
</dbReference>
<proteinExistence type="predicted"/>
<dbReference type="InterPro" id="IPR001173">
    <property type="entry name" value="Glyco_trans_2-like"/>
</dbReference>
<dbReference type="AlphaFoldDB" id="A0AAE3QBK6"/>
<dbReference type="InterPro" id="IPR029044">
    <property type="entry name" value="Nucleotide-diphossugar_trans"/>
</dbReference>
<organism evidence="2 3">
    <name type="scientific">Ferirhizobium litorale</name>
    <dbReference type="NCBI Taxonomy" id="2927786"/>
    <lineage>
        <taxon>Bacteria</taxon>
        <taxon>Pseudomonadati</taxon>
        <taxon>Pseudomonadota</taxon>
        <taxon>Alphaproteobacteria</taxon>
        <taxon>Hyphomicrobiales</taxon>
        <taxon>Rhizobiaceae</taxon>
        <taxon>Ferirhizobium</taxon>
    </lineage>
</organism>
<dbReference type="Pfam" id="PF00535">
    <property type="entry name" value="Glycos_transf_2"/>
    <property type="match status" value="1"/>
</dbReference>
<protein>
    <submittedName>
        <fullName evidence="2">Glycosyltransferase</fullName>
    </submittedName>
</protein>
<dbReference type="SUPFAM" id="SSF53448">
    <property type="entry name" value="Nucleotide-diphospho-sugar transferases"/>
    <property type="match status" value="1"/>
</dbReference>
<dbReference type="Proteomes" id="UP001161580">
    <property type="component" value="Unassembled WGS sequence"/>
</dbReference>
<dbReference type="CDD" id="cd00761">
    <property type="entry name" value="Glyco_tranf_GTA_type"/>
    <property type="match status" value="1"/>
</dbReference>
<accession>A0AAE3QBK6</accession>
<dbReference type="InterPro" id="IPR050834">
    <property type="entry name" value="Glycosyltransf_2"/>
</dbReference>